<keyword evidence="13" id="KW-1185">Reference proteome</keyword>
<feature type="transmembrane region" description="Helical" evidence="9">
    <location>
        <begin position="353"/>
        <end position="374"/>
    </location>
</feature>
<feature type="transmembrane region" description="Helical" evidence="9">
    <location>
        <begin position="1153"/>
        <end position="1173"/>
    </location>
</feature>
<evidence type="ECO:0000256" key="7">
    <source>
        <dbReference type="ARBA" id="ARBA00022989"/>
    </source>
</evidence>
<comment type="subcellular location">
    <subcellularLocation>
        <location evidence="1">Membrane</location>
        <topology evidence="1">Multi-pass membrane protein</topology>
    </subcellularLocation>
</comment>
<keyword evidence="7 9" id="KW-1133">Transmembrane helix</keyword>
<evidence type="ECO:0000256" key="5">
    <source>
        <dbReference type="ARBA" id="ARBA00022741"/>
    </source>
</evidence>
<feature type="transmembrane region" description="Helical" evidence="9">
    <location>
        <begin position="129"/>
        <end position="146"/>
    </location>
</feature>
<dbReference type="SUPFAM" id="SSF90123">
    <property type="entry name" value="ABC transporter transmembrane region"/>
    <property type="match status" value="2"/>
</dbReference>
<feature type="transmembrane region" description="Helical" evidence="9">
    <location>
        <begin position="1105"/>
        <end position="1133"/>
    </location>
</feature>
<organism evidence="12 13">
    <name type="scientific">Collybiopsis confluens</name>
    <dbReference type="NCBI Taxonomy" id="2823264"/>
    <lineage>
        <taxon>Eukaryota</taxon>
        <taxon>Fungi</taxon>
        <taxon>Dikarya</taxon>
        <taxon>Basidiomycota</taxon>
        <taxon>Agaricomycotina</taxon>
        <taxon>Agaricomycetes</taxon>
        <taxon>Agaricomycetidae</taxon>
        <taxon>Agaricales</taxon>
        <taxon>Marasmiineae</taxon>
        <taxon>Omphalotaceae</taxon>
        <taxon>Collybiopsis</taxon>
    </lineage>
</organism>
<evidence type="ECO:0000256" key="8">
    <source>
        <dbReference type="ARBA" id="ARBA00023136"/>
    </source>
</evidence>
<feature type="transmembrane region" description="Helical" evidence="9">
    <location>
        <begin position="49"/>
        <end position="77"/>
    </location>
</feature>
<dbReference type="InterPro" id="IPR011527">
    <property type="entry name" value="ABC1_TM_dom"/>
</dbReference>
<dbReference type="InterPro" id="IPR003593">
    <property type="entry name" value="AAA+_ATPase"/>
</dbReference>
<dbReference type="InterPro" id="IPR036640">
    <property type="entry name" value="ABC1_TM_sf"/>
</dbReference>
<feature type="transmembrane region" description="Helical" evidence="9">
    <location>
        <begin position="1209"/>
        <end position="1227"/>
    </location>
</feature>
<dbReference type="Gene3D" id="1.20.1560.10">
    <property type="entry name" value="ABC transporter type 1, transmembrane domain"/>
    <property type="match status" value="2"/>
</dbReference>
<protein>
    <recommendedName>
        <fullName evidence="14">P-loop containing nucleoside triphosphate hydrolase protein</fullName>
    </recommendedName>
</protein>
<evidence type="ECO:0000259" key="10">
    <source>
        <dbReference type="PROSITE" id="PS50893"/>
    </source>
</evidence>
<feature type="transmembrane region" description="Helical" evidence="9">
    <location>
        <begin position="1020"/>
        <end position="1046"/>
    </location>
</feature>
<dbReference type="PROSITE" id="PS00211">
    <property type="entry name" value="ABC_TRANSPORTER_1"/>
    <property type="match status" value="2"/>
</dbReference>
<dbReference type="Gene3D" id="3.40.50.300">
    <property type="entry name" value="P-loop containing nucleotide triphosphate hydrolases"/>
    <property type="match status" value="2"/>
</dbReference>
<dbReference type="SUPFAM" id="SSF52540">
    <property type="entry name" value="P-loop containing nucleoside triphosphate hydrolases"/>
    <property type="match status" value="2"/>
</dbReference>
<evidence type="ECO:0000313" key="13">
    <source>
        <dbReference type="Proteomes" id="UP000518752"/>
    </source>
</evidence>
<keyword evidence="5" id="KW-0547">Nucleotide-binding</keyword>
<evidence type="ECO:0000256" key="3">
    <source>
        <dbReference type="ARBA" id="ARBA00022692"/>
    </source>
</evidence>
<dbReference type="Pfam" id="PF00005">
    <property type="entry name" value="ABC_tran"/>
    <property type="match status" value="2"/>
</dbReference>
<evidence type="ECO:0000256" key="1">
    <source>
        <dbReference type="ARBA" id="ARBA00004141"/>
    </source>
</evidence>
<feature type="transmembrane region" description="Helical" evidence="9">
    <location>
        <begin position="975"/>
        <end position="1000"/>
    </location>
</feature>
<dbReference type="Pfam" id="PF00664">
    <property type="entry name" value="ABC_membrane"/>
    <property type="match status" value="2"/>
</dbReference>
<dbReference type="GO" id="GO:0016020">
    <property type="term" value="C:membrane"/>
    <property type="evidence" value="ECO:0007669"/>
    <property type="project" value="UniProtKB-SubCell"/>
</dbReference>
<feature type="transmembrane region" description="Helical" evidence="9">
    <location>
        <begin position="310"/>
        <end position="330"/>
    </location>
</feature>
<feature type="transmembrane region" description="Helical" evidence="9">
    <location>
        <begin position="517"/>
        <end position="536"/>
    </location>
</feature>
<dbReference type="InterPro" id="IPR017871">
    <property type="entry name" value="ABC_transporter-like_CS"/>
</dbReference>
<dbReference type="GO" id="GO:0016887">
    <property type="term" value="F:ATP hydrolysis activity"/>
    <property type="evidence" value="ECO:0007669"/>
    <property type="project" value="InterPro"/>
</dbReference>
<dbReference type="InterPro" id="IPR027417">
    <property type="entry name" value="P-loop_NTPase"/>
</dbReference>
<dbReference type="CDD" id="cd03244">
    <property type="entry name" value="ABCC_MRP_domain2"/>
    <property type="match status" value="1"/>
</dbReference>
<accession>A0A8H5HTG6</accession>
<dbReference type="InterPro" id="IPR050173">
    <property type="entry name" value="ABC_transporter_C-like"/>
</dbReference>
<dbReference type="FunFam" id="3.40.50.300:FF:000838">
    <property type="entry name" value="ABC multidrug transporter (Eurofung)"/>
    <property type="match status" value="1"/>
</dbReference>
<feature type="transmembrane region" description="Helical" evidence="9">
    <location>
        <begin position="469"/>
        <end position="491"/>
    </location>
</feature>
<name>A0A8H5HTG6_9AGAR</name>
<comment type="caution">
    <text evidence="12">The sequence shown here is derived from an EMBL/GenBank/DDBJ whole genome shotgun (WGS) entry which is preliminary data.</text>
</comment>
<evidence type="ECO:0000256" key="2">
    <source>
        <dbReference type="ARBA" id="ARBA00022448"/>
    </source>
</evidence>
<dbReference type="PROSITE" id="PS50929">
    <property type="entry name" value="ABC_TM1F"/>
    <property type="match status" value="2"/>
</dbReference>
<dbReference type="PANTHER" id="PTHR24223">
    <property type="entry name" value="ATP-BINDING CASSETTE SUB-FAMILY C"/>
    <property type="match status" value="1"/>
</dbReference>
<evidence type="ECO:0008006" key="14">
    <source>
        <dbReference type="Google" id="ProtNLM"/>
    </source>
</evidence>
<dbReference type="EMBL" id="JAACJN010000023">
    <property type="protein sequence ID" value="KAF5389262.1"/>
    <property type="molecule type" value="Genomic_DNA"/>
</dbReference>
<evidence type="ECO:0000313" key="12">
    <source>
        <dbReference type="EMBL" id="KAF5389262.1"/>
    </source>
</evidence>
<feature type="transmembrane region" description="Helical" evidence="9">
    <location>
        <begin position="571"/>
        <end position="593"/>
    </location>
</feature>
<evidence type="ECO:0000256" key="9">
    <source>
        <dbReference type="SAM" id="Phobius"/>
    </source>
</evidence>
<feature type="domain" description="ABC transporter" evidence="10">
    <location>
        <begin position="673"/>
        <end position="927"/>
    </location>
</feature>
<dbReference type="Proteomes" id="UP000518752">
    <property type="component" value="Unassembled WGS sequence"/>
</dbReference>
<gene>
    <name evidence="12" type="ORF">D9757_003539</name>
</gene>
<feature type="transmembrane region" description="Helical" evidence="9">
    <location>
        <begin position="198"/>
        <end position="216"/>
    </location>
</feature>
<reference evidence="12 13" key="1">
    <citation type="journal article" date="2020" name="ISME J.">
        <title>Uncovering the hidden diversity of litter-decomposition mechanisms in mushroom-forming fungi.</title>
        <authorList>
            <person name="Floudas D."/>
            <person name="Bentzer J."/>
            <person name="Ahren D."/>
            <person name="Johansson T."/>
            <person name="Persson P."/>
            <person name="Tunlid A."/>
        </authorList>
    </citation>
    <scope>NUCLEOTIDE SEQUENCE [LARGE SCALE GENOMIC DNA]</scope>
    <source>
        <strain evidence="12 13">CBS 406.79</strain>
    </source>
</reference>
<feature type="domain" description="ABC transmembrane type-1" evidence="11">
    <location>
        <begin position="313"/>
        <end position="634"/>
    </location>
</feature>
<evidence type="ECO:0000259" key="11">
    <source>
        <dbReference type="PROSITE" id="PS50929"/>
    </source>
</evidence>
<dbReference type="OrthoDB" id="6500128at2759"/>
<dbReference type="PANTHER" id="PTHR24223:SF356">
    <property type="entry name" value="ATP-BINDING CASSETTE TRANSPORTER ABC4"/>
    <property type="match status" value="1"/>
</dbReference>
<keyword evidence="8 9" id="KW-0472">Membrane</keyword>
<keyword evidence="6" id="KW-0067">ATP-binding</keyword>
<keyword evidence="3 9" id="KW-0812">Transmembrane</keyword>
<sequence>MANKAATPKLIAPGTSLPPSLTAFTHDGTRKYWPFFETPTTLPMSLSTIYIALTGVTAASATILALHFIFTCSQSILNGQRLDPKDPNNIPTTSLSYRSLRSCCSVLLFASSIISMSSADCEAYREQKMWKCVIFGYAALLALAAVGSSSSKKWSSIFSIHLEVVLLSSLLLYGYTTILPILLPATRFPNLCESKFQLWLEGIALAFAAIVLPMLAPRRYIPTDTKNPASTLHPEKTASLLSLLFFSYLDSLIFKAAKVPHLSTNELPLLSEEDQARVLRERNLSAIDPLAKGGKRHVFFNLLHIFRWDVLSMGIALIFQAVFFFVPTIASNQLLVYLEHIDSRNGSTNTPPWFWILLLFIGPVGSSTAMEVYMRTVSRAHVIMQSLLTQVIYEHSLKARLQFNTKDNSVGNDKASDESSKSTTLNVNTLVTVDLNTIEQGQHFLILGVWLPFQMVICIAFLYKLLGWSSFIGIVLTILMVPIPSVVGKSFQGVQERKMKQTDTRVQMFSDGEDPSFLTFISILSLTEGTVVVNVLRMVKLFGWEQKMAERIARERHTELRAVRKARLLDLLMTVTSFALPFVTMLATFACYVRKYCILSREFSPSVAFPSMVVFDLFRNQIQVAFMHISRFITAKVSLDRINDFLQSTELLDAFENDSPSPVVSDLGAQNKVGFHNASFTWSTGKTLGRRFVLKVTGGLCFEHNALNLVIGPTGSGKTSLILALLGEMNYTPLSADAWFHLPRSGGVAYAAQESWVINETIRENILFGSAYDEARYKTVIRQCALEHDLSLFSAGDMTEIGERGLTLSGGQKARLTLARAVYSQAEILLLDDILAALEYAPHFRRGTMISNSREYHSVHTSKWIVQECLSGDLVKGRTVVIVSHNIALLAPLAHTLVQLRDGTATSINNVDAYLEHHSEAPSEAVAASRRSEPLEQKDDGSYGGKLILSEEVHQGGVVGWPAAVRHQLGWEASLLFFASFFACLVISHFTGVVQSWYLGYWASKYEDHTPSEVSSLRYLVVYGLIFLLWLIVLTSAHVQFILASIRASESIHNRLVESVLAATFRWLDETPLSRIITRSTQDIGSVDVALPTIASRVCDFSINIFFKIAAIIFFTPAFLLPSVVVVALASWVGRIYLKAQASVKREMSNAKAPVVGLIGAVSTGVVSVRAYSAQDQFAEILMTRIDHYSRSARIFYNLQRWMAMRTETLAGIFCASLAWYLVYFTNYSASEVGFVLNLAVMFSTGMVWLLLSVNELEAESNSLERLESYLRIDQETQLGEGNLPPAHWPSSGELRVENLTASYSSGGPEILHGLTFQIRSGERIGVVGRTGSGKSTLTLALLRCIPTSGQVLYDGMLTSALNLDALRSQITIIPQTPELLSGTLRQNLDPFEEHDDQILNNALESAGLASLQEELDIQDRVNLDTLIASGGSNLSVGQRQVLNLARAIVRQSKLLILDEATSAIDHKTDSIIQESLRKKYRERGDDATIITVAHRLQTVMDMDRIMVLDAGRIVEFDSPAALLRNEHSQFRGMVECASDKHALLALVKVL</sequence>
<evidence type="ECO:0000256" key="4">
    <source>
        <dbReference type="ARBA" id="ARBA00022737"/>
    </source>
</evidence>
<feature type="transmembrane region" description="Helical" evidence="9">
    <location>
        <begin position="166"/>
        <end position="186"/>
    </location>
</feature>
<dbReference type="PROSITE" id="PS50893">
    <property type="entry name" value="ABC_TRANSPORTER_2"/>
    <property type="match status" value="2"/>
</dbReference>
<proteinExistence type="predicted"/>
<dbReference type="FunFam" id="1.20.1560.10:FF:000013">
    <property type="entry name" value="ABC transporter C family member 2"/>
    <property type="match status" value="1"/>
</dbReference>
<feature type="domain" description="ABC transporter" evidence="10">
    <location>
        <begin position="1295"/>
        <end position="1536"/>
    </location>
</feature>
<feature type="domain" description="ABC transmembrane type-1" evidence="11">
    <location>
        <begin position="982"/>
        <end position="1259"/>
    </location>
</feature>
<dbReference type="SMART" id="SM00382">
    <property type="entry name" value="AAA"/>
    <property type="match status" value="2"/>
</dbReference>
<dbReference type="CDD" id="cd18604">
    <property type="entry name" value="ABC_6TM_VMR1_D2_like"/>
    <property type="match status" value="1"/>
</dbReference>
<dbReference type="CDD" id="cd18596">
    <property type="entry name" value="ABC_6TM_VMR1_D1_like"/>
    <property type="match status" value="1"/>
</dbReference>
<dbReference type="GO" id="GO:0140359">
    <property type="term" value="F:ABC-type transporter activity"/>
    <property type="evidence" value="ECO:0007669"/>
    <property type="project" value="InterPro"/>
</dbReference>
<keyword evidence="4" id="KW-0677">Repeat</keyword>
<evidence type="ECO:0000256" key="6">
    <source>
        <dbReference type="ARBA" id="ARBA00022840"/>
    </source>
</evidence>
<dbReference type="GO" id="GO:0005524">
    <property type="term" value="F:ATP binding"/>
    <property type="evidence" value="ECO:0007669"/>
    <property type="project" value="UniProtKB-KW"/>
</dbReference>
<keyword evidence="2" id="KW-0813">Transport</keyword>
<feature type="transmembrane region" description="Helical" evidence="9">
    <location>
        <begin position="236"/>
        <end position="254"/>
    </location>
</feature>
<dbReference type="InterPro" id="IPR003439">
    <property type="entry name" value="ABC_transporter-like_ATP-bd"/>
</dbReference>
<feature type="transmembrane region" description="Helical" evidence="9">
    <location>
        <begin position="1233"/>
        <end position="1252"/>
    </location>
</feature>